<dbReference type="AlphaFoldDB" id="A0AAW1D483"/>
<feature type="compositionally biased region" description="Polar residues" evidence="1">
    <location>
        <begin position="356"/>
        <end position="372"/>
    </location>
</feature>
<evidence type="ECO:0000313" key="4">
    <source>
        <dbReference type="Proteomes" id="UP001461498"/>
    </source>
</evidence>
<feature type="compositionally biased region" description="Basic and acidic residues" evidence="1">
    <location>
        <begin position="76"/>
        <end position="88"/>
    </location>
</feature>
<evidence type="ECO:0000256" key="1">
    <source>
        <dbReference type="SAM" id="MobiDB-lite"/>
    </source>
</evidence>
<dbReference type="PROSITE" id="PS51848">
    <property type="entry name" value="BMERB"/>
    <property type="match status" value="1"/>
</dbReference>
<accession>A0AAW1D483</accession>
<feature type="compositionally biased region" description="Acidic residues" evidence="1">
    <location>
        <begin position="303"/>
        <end position="316"/>
    </location>
</feature>
<dbReference type="InterPro" id="IPR022735">
    <property type="entry name" value="bMERB_dom"/>
</dbReference>
<name>A0AAW1D483_9HEMI</name>
<comment type="caution">
    <text evidence="3">The sequence shown here is derived from an EMBL/GenBank/DDBJ whole genome shotgun (WGS) entry which is preliminary data.</text>
</comment>
<feature type="compositionally biased region" description="Low complexity" evidence="1">
    <location>
        <begin position="466"/>
        <end position="487"/>
    </location>
</feature>
<organism evidence="3 4">
    <name type="scientific">Rhynocoris fuscipes</name>
    <dbReference type="NCBI Taxonomy" id="488301"/>
    <lineage>
        <taxon>Eukaryota</taxon>
        <taxon>Metazoa</taxon>
        <taxon>Ecdysozoa</taxon>
        <taxon>Arthropoda</taxon>
        <taxon>Hexapoda</taxon>
        <taxon>Insecta</taxon>
        <taxon>Pterygota</taxon>
        <taxon>Neoptera</taxon>
        <taxon>Paraneoptera</taxon>
        <taxon>Hemiptera</taxon>
        <taxon>Heteroptera</taxon>
        <taxon>Panheteroptera</taxon>
        <taxon>Cimicomorpha</taxon>
        <taxon>Reduviidae</taxon>
        <taxon>Harpactorinae</taxon>
        <taxon>Harpactorini</taxon>
        <taxon>Rhynocoris</taxon>
    </lineage>
</organism>
<feature type="compositionally biased region" description="Basic and acidic residues" evidence="1">
    <location>
        <begin position="641"/>
        <end position="656"/>
    </location>
</feature>
<feature type="domain" description="BMERB" evidence="2">
    <location>
        <begin position="684"/>
        <end position="836"/>
    </location>
</feature>
<proteinExistence type="predicted"/>
<feature type="compositionally biased region" description="Polar residues" evidence="1">
    <location>
        <begin position="1"/>
        <end position="14"/>
    </location>
</feature>
<protein>
    <recommendedName>
        <fullName evidence="2">BMERB domain-containing protein</fullName>
    </recommendedName>
</protein>
<feature type="region of interest" description="Disordered" evidence="1">
    <location>
        <begin position="537"/>
        <end position="577"/>
    </location>
</feature>
<feature type="region of interest" description="Disordered" evidence="1">
    <location>
        <begin position="288"/>
        <end position="505"/>
    </location>
</feature>
<dbReference type="InterPro" id="IPR050540">
    <property type="entry name" value="F-actin_Monoox_Mical"/>
</dbReference>
<dbReference type="SMART" id="SM01203">
    <property type="entry name" value="DUF3585"/>
    <property type="match status" value="1"/>
</dbReference>
<sequence>MDSSVKLIKQQQSSFDDKIDTVDAVVVADDNDKSTDKIQNDQDEQIKSLPPEPPPLQKFSPVDTSTPMKKTTVVSKDPKDDEQQQHQEEVDEDDTTKIKSPSASLVAIRRMMFDSYNKDTDDAKLINNNKKDLSDINYSSSQKLLINKFNVNNNNNNNKPINKDNLDGIITKTNKDINNDDDNNVNVSDIVNNTLEYNLYKSNTDKSLPISKISDSVDVVLEANDKEDEKEVESIALHTDSVCNQKDLVNNDLEIKETIENEAEEAEENEEKLIKSSENLTKEIEKPIKIDSIEYPDDLNPFGDEEDEEDKIEEEVNQIKESSEVKKSTNPFGSDSDDDDEENLENIKESDKLLMNNEQKVSTMHKSPSLNPFGSDDEDEDGDDAGKKPVPLPRKNLLSPEPVPFPRSRLRGSLRSINSFSSTCSLPSPRKKKPAPQPPSSPSSTLSRSPRPRKLKRAPQPPSKASSIQSLQAESSSSVNNSTMDLSTNDAVQSKAEENKTDIAKEITTIVGMISDMATTNDDDSALPKDDTVLETSTTYSEEIVVTQVEESPTKPETSTSSKPEEESSRIPTPVMKKKLITLPKMDFDDSLTFIDVIPPPNKESDPNESIGDLSSGNYSYISDSTSLNNSYCDSLASPPSEKKNKDSANMHRKISEGGSIYSSKSSHGQWRRKKAPAPPLPLPKRRPVQAMPIQNIRQELHDIEIKQQGLERQGVALENKIRDKFDSESTITPYVEELVLQLFELVNEKNELFRKQAELMYLRRQHHLEEEYAELEYQIRCLMARPEANKTDSDKELEEQLIQRLVDVVERRDAIVQCLEMDRLREAEEDKSINTQLGIFTLAMAKEVKLISKKKHKKSKDKHNSLKMMDLDKDVDESDREINKKRKKWFTLQHIKGKHS</sequence>
<reference evidence="3 4" key="1">
    <citation type="submission" date="2022-12" db="EMBL/GenBank/DDBJ databases">
        <title>Chromosome-level genome assembly of true bugs.</title>
        <authorList>
            <person name="Ma L."/>
            <person name="Li H."/>
        </authorList>
    </citation>
    <scope>NUCLEOTIDE SEQUENCE [LARGE SCALE GENOMIC DNA]</scope>
    <source>
        <strain evidence="3">Lab_2022b</strain>
    </source>
</reference>
<dbReference type="PANTHER" id="PTHR23167:SF84">
    <property type="entry name" value="ALPHA ACTININ 3-RELATED"/>
    <property type="match status" value="1"/>
</dbReference>
<dbReference type="EMBL" id="JAPXFL010000007">
    <property type="protein sequence ID" value="KAK9504550.1"/>
    <property type="molecule type" value="Genomic_DNA"/>
</dbReference>
<feature type="compositionally biased region" description="Acidic residues" evidence="1">
    <location>
        <begin position="335"/>
        <end position="344"/>
    </location>
</feature>
<dbReference type="PANTHER" id="PTHR23167">
    <property type="entry name" value="CALPONIN HOMOLOGY DOMAIN-CONTAINING PROTEIN DDB_G0272472-RELATED"/>
    <property type="match status" value="1"/>
</dbReference>
<feature type="compositionally biased region" description="Polar residues" evidence="1">
    <location>
        <begin position="62"/>
        <end position="74"/>
    </location>
</feature>
<feature type="region of interest" description="Disordered" evidence="1">
    <location>
        <begin position="1"/>
        <end position="102"/>
    </location>
</feature>
<dbReference type="Proteomes" id="UP001461498">
    <property type="component" value="Unassembled WGS sequence"/>
</dbReference>
<feature type="compositionally biased region" description="Polar residues" evidence="1">
    <location>
        <begin position="415"/>
        <end position="426"/>
    </location>
</feature>
<evidence type="ECO:0000313" key="3">
    <source>
        <dbReference type="EMBL" id="KAK9504550.1"/>
    </source>
</evidence>
<gene>
    <name evidence="3" type="ORF">O3M35_010863</name>
</gene>
<keyword evidence="4" id="KW-1185">Reference proteome</keyword>
<dbReference type="Pfam" id="PF12130">
    <property type="entry name" value="bMERB_dom"/>
    <property type="match status" value="1"/>
</dbReference>
<feature type="compositionally biased region" description="Low complexity" evidence="1">
    <location>
        <begin position="657"/>
        <end position="667"/>
    </location>
</feature>
<feature type="compositionally biased region" description="Basic and acidic residues" evidence="1">
    <location>
        <begin position="30"/>
        <end position="46"/>
    </location>
</feature>
<feature type="region of interest" description="Disordered" evidence="1">
    <location>
        <begin position="632"/>
        <end position="687"/>
    </location>
</feature>
<evidence type="ECO:0000259" key="2">
    <source>
        <dbReference type="PROSITE" id="PS51848"/>
    </source>
</evidence>
<feature type="compositionally biased region" description="Basic and acidic residues" evidence="1">
    <location>
        <begin position="317"/>
        <end position="327"/>
    </location>
</feature>
<feature type="compositionally biased region" description="Basic and acidic residues" evidence="1">
    <location>
        <begin position="495"/>
        <end position="505"/>
    </location>
</feature>
<feature type="region of interest" description="Disordered" evidence="1">
    <location>
        <begin position="595"/>
        <end position="617"/>
    </location>
</feature>